<evidence type="ECO:0000313" key="2">
    <source>
        <dbReference type="Proteomes" id="UP000694857"/>
    </source>
</evidence>
<dbReference type="Proteomes" id="UP000694857">
    <property type="component" value="Chromosome 5"/>
</dbReference>
<evidence type="ECO:0000256" key="1">
    <source>
        <dbReference type="SAM" id="MobiDB-lite"/>
    </source>
</evidence>
<feature type="compositionally biased region" description="Basic and acidic residues" evidence="1">
    <location>
        <begin position="35"/>
        <end position="48"/>
    </location>
</feature>
<dbReference type="AlphaFoldDB" id="A0A8B8XE04"/>
<evidence type="ECO:0000313" key="3">
    <source>
        <dbReference type="RefSeq" id="XP_036707928.1"/>
    </source>
</evidence>
<protein>
    <submittedName>
        <fullName evidence="3">Uncharacterized protein LOC118895185</fullName>
    </submittedName>
</protein>
<sequence>MILNARPRGRSGAPLGHLRFDGQRRGGVCSGQKGGESRRLRRREEGGERGPPGAEGTRPTLPRCLLGLGEGHLRDSYELGRWQLRSQRGCCPCLREQRVPTPDSFQLPPARRARRRLGKRFPLGFPDSCHLLFGAGCGAGRSCGRGTGKIPCSCRPTKPLPRSKEGRTPETAAPSNVEAGCILPVDLGGVFFLSGFSSVKVRLASFSD</sequence>
<name>A0A8B8XE04_BALMU</name>
<keyword evidence="2" id="KW-1185">Reference proteome</keyword>
<feature type="region of interest" description="Disordered" evidence="1">
    <location>
        <begin position="1"/>
        <end position="61"/>
    </location>
</feature>
<proteinExistence type="predicted"/>
<dbReference type="GeneID" id="118895185"/>
<accession>A0A8B8XE04</accession>
<dbReference type="RefSeq" id="XP_036707928.1">
    <property type="nucleotide sequence ID" value="XM_036852033.1"/>
</dbReference>
<dbReference type="KEGG" id="bmus:118895185"/>
<gene>
    <name evidence="3" type="primary">LOC118895185</name>
</gene>
<reference evidence="3" key="1">
    <citation type="submission" date="2025-08" db="UniProtKB">
        <authorList>
            <consortium name="RefSeq"/>
        </authorList>
    </citation>
    <scope>IDENTIFICATION</scope>
    <source>
        <tissue evidence="3">Epidermis and Blubber</tissue>
    </source>
</reference>
<organism evidence="2 3">
    <name type="scientific">Balaenoptera musculus</name>
    <name type="common">Blue whale</name>
    <dbReference type="NCBI Taxonomy" id="9771"/>
    <lineage>
        <taxon>Eukaryota</taxon>
        <taxon>Metazoa</taxon>
        <taxon>Chordata</taxon>
        <taxon>Craniata</taxon>
        <taxon>Vertebrata</taxon>
        <taxon>Euteleostomi</taxon>
        <taxon>Mammalia</taxon>
        <taxon>Eutheria</taxon>
        <taxon>Laurasiatheria</taxon>
        <taxon>Artiodactyla</taxon>
        <taxon>Whippomorpha</taxon>
        <taxon>Cetacea</taxon>
        <taxon>Mysticeti</taxon>
        <taxon>Balaenopteridae</taxon>
        <taxon>Balaenoptera</taxon>
    </lineage>
</organism>
<dbReference type="OrthoDB" id="10521084at2759"/>